<gene>
    <name evidence="1" type="ORF">ISU02_07365</name>
</gene>
<sequence>MKKVSLILVIAILVLGYTHTESGTTLVTTNAITVVMDIYLNAFLSV</sequence>
<protein>
    <submittedName>
        <fullName evidence="1">Uncharacterized protein</fullName>
    </submittedName>
</protein>
<dbReference type="Proteomes" id="UP000614200">
    <property type="component" value="Unassembled WGS sequence"/>
</dbReference>
<proteinExistence type="predicted"/>
<dbReference type="EMBL" id="JADKNH010000004">
    <property type="protein sequence ID" value="MBF4692932.1"/>
    <property type="molecule type" value="Genomic_DNA"/>
</dbReference>
<reference evidence="1 2" key="1">
    <citation type="submission" date="2020-11" db="EMBL/GenBank/DDBJ databases">
        <title>Fusibacter basophilias sp. nov.</title>
        <authorList>
            <person name="Qiu D."/>
        </authorList>
    </citation>
    <scope>NUCLEOTIDE SEQUENCE [LARGE SCALE GENOMIC DNA]</scope>
    <source>
        <strain evidence="1 2">Q10-2</strain>
    </source>
</reference>
<keyword evidence="2" id="KW-1185">Reference proteome</keyword>
<evidence type="ECO:0000313" key="2">
    <source>
        <dbReference type="Proteomes" id="UP000614200"/>
    </source>
</evidence>
<organism evidence="1 2">
    <name type="scientific">Fusibacter ferrireducens</name>
    <dbReference type="NCBI Taxonomy" id="2785058"/>
    <lineage>
        <taxon>Bacteria</taxon>
        <taxon>Bacillati</taxon>
        <taxon>Bacillota</taxon>
        <taxon>Clostridia</taxon>
        <taxon>Eubacteriales</taxon>
        <taxon>Eubacteriales Family XII. Incertae Sedis</taxon>
        <taxon>Fusibacter</taxon>
    </lineage>
</organism>
<dbReference type="RefSeq" id="WP_194701172.1">
    <property type="nucleotide sequence ID" value="NZ_JADKNH010000004.1"/>
</dbReference>
<comment type="caution">
    <text evidence="1">The sequence shown here is derived from an EMBL/GenBank/DDBJ whole genome shotgun (WGS) entry which is preliminary data.</text>
</comment>
<evidence type="ECO:0000313" key="1">
    <source>
        <dbReference type="EMBL" id="MBF4692932.1"/>
    </source>
</evidence>
<name>A0ABR9ZR57_9FIRM</name>
<accession>A0ABR9ZR57</accession>